<organism evidence="1 2">
    <name type="scientific">Pseudochrobactrum saccharolyticum</name>
    <dbReference type="NCBI Taxonomy" id="354352"/>
    <lineage>
        <taxon>Bacteria</taxon>
        <taxon>Pseudomonadati</taxon>
        <taxon>Pseudomonadota</taxon>
        <taxon>Alphaproteobacteria</taxon>
        <taxon>Hyphomicrobiales</taxon>
        <taxon>Brucellaceae</taxon>
        <taxon>Pseudochrobactrum</taxon>
    </lineage>
</organism>
<comment type="caution">
    <text evidence="1">The sequence shown here is derived from an EMBL/GenBank/DDBJ whole genome shotgun (WGS) entry which is preliminary data.</text>
</comment>
<evidence type="ECO:0000313" key="1">
    <source>
        <dbReference type="EMBL" id="MBB5092587.1"/>
    </source>
</evidence>
<dbReference type="RefSeq" id="WP_151160309.1">
    <property type="nucleotide sequence ID" value="NZ_JACHIL010000006.1"/>
</dbReference>
<accession>A0A7W8ALJ5</accession>
<gene>
    <name evidence="1" type="ORF">HNQ68_003144</name>
</gene>
<dbReference type="Proteomes" id="UP000531231">
    <property type="component" value="Unassembled WGS sequence"/>
</dbReference>
<dbReference type="AlphaFoldDB" id="A0A7W8ALJ5"/>
<proteinExistence type="predicted"/>
<evidence type="ECO:0000313" key="2">
    <source>
        <dbReference type="Proteomes" id="UP000531231"/>
    </source>
</evidence>
<keyword evidence="2" id="KW-1185">Reference proteome</keyword>
<protein>
    <submittedName>
        <fullName evidence="1">Uncharacterized protein</fullName>
    </submittedName>
</protein>
<sequence length="219" mass="25359">MMIVQRQKVESGGLSIQSGRDTIITTLIPDELEKLINILAEKQNETSKFISELAVVLMTDESRLKAKRSYDVYLHKAESDMKPERTNSFSEFASRVLPFLLDNEYVFNECGPHSKTAAETPFSNAYLTWIARKMDTILPNNRAILALIKGIRFEVTADQRAAMLAFEAHARAFEQHQFTRLDHYPTFPGSFSDLIKRNNNIAERFKRYWRKVFSDRLFL</sequence>
<name>A0A7W8ALJ5_9HYPH</name>
<reference evidence="1 2" key="1">
    <citation type="submission" date="2020-08" db="EMBL/GenBank/DDBJ databases">
        <title>Genomic Encyclopedia of Type Strains, Phase IV (KMG-IV): sequencing the most valuable type-strain genomes for metagenomic binning, comparative biology and taxonomic classification.</title>
        <authorList>
            <person name="Goeker M."/>
        </authorList>
    </citation>
    <scope>NUCLEOTIDE SEQUENCE [LARGE SCALE GENOMIC DNA]</scope>
    <source>
        <strain evidence="1 2">DSM 25620</strain>
    </source>
</reference>
<dbReference type="EMBL" id="JACHIL010000006">
    <property type="protein sequence ID" value="MBB5092587.1"/>
    <property type="molecule type" value="Genomic_DNA"/>
</dbReference>